<evidence type="ECO:0000256" key="1">
    <source>
        <dbReference type="PROSITE-ProRule" id="PRU00473"/>
    </source>
</evidence>
<evidence type="ECO:0000313" key="5">
    <source>
        <dbReference type="Proteomes" id="UP000043764"/>
    </source>
</evidence>
<gene>
    <name evidence="4" type="primary">yiaD_3</name>
    <name evidence="4" type="ORF">NIT7321_01977</name>
</gene>
<evidence type="ECO:0000259" key="3">
    <source>
        <dbReference type="PROSITE" id="PS51123"/>
    </source>
</evidence>
<dbReference type="AlphaFoldDB" id="A0A0H5D323"/>
<dbReference type="InterPro" id="IPR036737">
    <property type="entry name" value="OmpA-like_sf"/>
</dbReference>
<sequence>MLRCFVFFAVFAMGIWALARESHAQEMQDAELCEAVFREYGVRSEVCNAPQPKPQPDRELTAQDRESHIFFLSGGSRLSPQMGRQVVLLAGVLNTAPMKDACLRLTGHSDASGGRDANRRLSEQRAEVVAAALRRRLDRGDRVEEVRGVGEETPLEGWPSTARENRRVSIEARRCQ</sequence>
<dbReference type="PANTHER" id="PTHR30329">
    <property type="entry name" value="STATOR ELEMENT OF FLAGELLAR MOTOR COMPLEX"/>
    <property type="match status" value="1"/>
</dbReference>
<proteinExistence type="predicted"/>
<feature type="domain" description="OmpA-like" evidence="3">
    <location>
        <begin position="58"/>
        <end position="176"/>
    </location>
</feature>
<dbReference type="Proteomes" id="UP000043764">
    <property type="component" value="Unassembled WGS sequence"/>
</dbReference>
<dbReference type="PANTHER" id="PTHR30329:SF21">
    <property type="entry name" value="LIPOPROTEIN YIAD-RELATED"/>
    <property type="match status" value="1"/>
</dbReference>
<evidence type="ECO:0000313" key="4">
    <source>
        <dbReference type="EMBL" id="CRL11128.1"/>
    </source>
</evidence>
<dbReference type="Gene3D" id="3.30.1330.60">
    <property type="entry name" value="OmpA-like domain"/>
    <property type="match status" value="1"/>
</dbReference>
<feature type="signal peptide" evidence="2">
    <location>
        <begin position="1"/>
        <end position="19"/>
    </location>
</feature>
<dbReference type="STRING" id="481446.NIT7645_01076"/>
<reference evidence="5" key="1">
    <citation type="submission" date="2015-05" db="EMBL/GenBank/DDBJ databases">
        <authorList>
            <person name="Rodrigo-Torres Lidia"/>
            <person name="Arahal R.David."/>
        </authorList>
    </citation>
    <scope>NUCLEOTIDE SEQUENCE [LARGE SCALE GENOMIC DNA]</scope>
    <source>
        <strain evidence="5">CECT 7321</strain>
    </source>
</reference>
<dbReference type="Pfam" id="PF00691">
    <property type="entry name" value="OmpA"/>
    <property type="match status" value="1"/>
</dbReference>
<keyword evidence="1" id="KW-0472">Membrane</keyword>
<protein>
    <submittedName>
        <fullName evidence="4">Inner membrane lipoprotein YiaD</fullName>
    </submittedName>
</protein>
<dbReference type="PROSITE" id="PS51123">
    <property type="entry name" value="OMPA_2"/>
    <property type="match status" value="1"/>
</dbReference>
<dbReference type="InterPro" id="IPR006665">
    <property type="entry name" value="OmpA-like"/>
</dbReference>
<feature type="chain" id="PRO_5005218091" evidence="2">
    <location>
        <begin position="20"/>
        <end position="176"/>
    </location>
</feature>
<organism evidence="4 5">
    <name type="scientific">Phaeobacter italicus</name>
    <dbReference type="NCBI Taxonomy" id="481446"/>
    <lineage>
        <taxon>Bacteria</taxon>
        <taxon>Pseudomonadati</taxon>
        <taxon>Pseudomonadota</taxon>
        <taxon>Alphaproteobacteria</taxon>
        <taxon>Rhodobacterales</taxon>
        <taxon>Roseobacteraceae</taxon>
        <taxon>Phaeobacter</taxon>
    </lineage>
</organism>
<keyword evidence="2" id="KW-0732">Signal</keyword>
<dbReference type="InterPro" id="IPR050330">
    <property type="entry name" value="Bact_OuterMem_StrucFunc"/>
</dbReference>
<evidence type="ECO:0000256" key="2">
    <source>
        <dbReference type="SAM" id="SignalP"/>
    </source>
</evidence>
<keyword evidence="5" id="KW-1185">Reference proteome</keyword>
<dbReference type="GO" id="GO:0016020">
    <property type="term" value="C:membrane"/>
    <property type="evidence" value="ECO:0007669"/>
    <property type="project" value="UniProtKB-UniRule"/>
</dbReference>
<dbReference type="SUPFAM" id="SSF103088">
    <property type="entry name" value="OmpA-like"/>
    <property type="match status" value="1"/>
</dbReference>
<keyword evidence="4" id="KW-0449">Lipoprotein</keyword>
<dbReference type="EMBL" id="CVRL01000025">
    <property type="protein sequence ID" value="CRL11128.1"/>
    <property type="molecule type" value="Genomic_DNA"/>
</dbReference>
<accession>A0A0H5D323</accession>
<name>A0A0H5D323_9RHOB</name>